<dbReference type="InterPro" id="IPR011990">
    <property type="entry name" value="TPR-like_helical_dom_sf"/>
</dbReference>
<protein>
    <submittedName>
        <fullName evidence="1">Tetratricopeptide repeat protein</fullName>
    </submittedName>
</protein>
<accession>A0ABP9D868</accession>
<dbReference type="EMBL" id="BAABJX010000029">
    <property type="protein sequence ID" value="GAA4834305.1"/>
    <property type="molecule type" value="Genomic_DNA"/>
</dbReference>
<sequence length="608" mass="65454">MRIMNKYTTVVTSALVVGSMALTNCAGLKADKVAKNQELTIKPSPLELHGDSVIFNANAKLPAKLMKEGYTYDLDVQFNPSNGEPIEAGTISFVGNDFAGSEAPAEMNERLAFAYNEEIGNGQLEFLGRVSKEGSEKTTETNKGTFAAVPGDVKGVITTSRLAAPTFMAVYADHGYNTGEEYEPQYVDFYFLKNSAALRYSEKNGEMGKKLKNYVSEKNPTKTVTITGSHSPEGPTDINTKLANQRPAAVEKYYDQLQSKYRYSSEEKPQFVTKPVVENWSAFRDLLTASDKFTDAEKDEILSIVNGAGDFVSKELKLQSLSSYKKMLRYVYPPLRNAKAEILKLKEKKEPAVIYDLAKKMANGQEGLEALSNEELLFAAAELTPSLDEKKAIYETVLRKGENAVAYNNLGAVMFEMAKKEEGDKQIEMIKAAVPHFESAAKMGADAAAEASANLAGAHLMLGDLNAAEAALANANSSSASVTAATNAVKGYAAIRAGKYDEAINYLSSAGNDADVLYNKALAYTLKASKDMSGDYSQAAAALKEAKDANDSAKVNYLAAIVAARQGDAAALTTALTAAIAKDSAYAEKAVTDLEFVNFKDAVMAASK</sequence>
<dbReference type="Gene3D" id="1.25.40.10">
    <property type="entry name" value="Tetratricopeptide repeat domain"/>
    <property type="match status" value="1"/>
</dbReference>
<comment type="caution">
    <text evidence="1">The sequence shown here is derived from an EMBL/GenBank/DDBJ whole genome shotgun (WGS) entry which is preliminary data.</text>
</comment>
<proteinExistence type="predicted"/>
<reference evidence="2" key="1">
    <citation type="journal article" date="2019" name="Int. J. Syst. Evol. Microbiol.">
        <title>The Global Catalogue of Microorganisms (GCM) 10K type strain sequencing project: providing services to taxonomists for standard genome sequencing and annotation.</title>
        <authorList>
            <consortium name="The Broad Institute Genomics Platform"/>
            <consortium name="The Broad Institute Genome Sequencing Center for Infectious Disease"/>
            <person name="Wu L."/>
            <person name="Ma J."/>
        </authorList>
    </citation>
    <scope>NUCLEOTIDE SEQUENCE [LARGE SCALE GENOMIC DNA]</scope>
    <source>
        <strain evidence="2">JCM 18326</strain>
    </source>
</reference>
<dbReference type="Proteomes" id="UP001500298">
    <property type="component" value="Unassembled WGS sequence"/>
</dbReference>
<organism evidence="1 2">
    <name type="scientific">Algivirga pacifica</name>
    <dbReference type="NCBI Taxonomy" id="1162670"/>
    <lineage>
        <taxon>Bacteria</taxon>
        <taxon>Pseudomonadati</taxon>
        <taxon>Bacteroidota</taxon>
        <taxon>Cytophagia</taxon>
        <taxon>Cytophagales</taxon>
        <taxon>Flammeovirgaceae</taxon>
        <taxon>Algivirga</taxon>
    </lineage>
</organism>
<keyword evidence="2" id="KW-1185">Reference proteome</keyword>
<evidence type="ECO:0000313" key="2">
    <source>
        <dbReference type="Proteomes" id="UP001500298"/>
    </source>
</evidence>
<dbReference type="SUPFAM" id="SSF48452">
    <property type="entry name" value="TPR-like"/>
    <property type="match status" value="1"/>
</dbReference>
<gene>
    <name evidence="1" type="ORF">GCM10023331_19430</name>
</gene>
<evidence type="ECO:0000313" key="1">
    <source>
        <dbReference type="EMBL" id="GAA4834305.1"/>
    </source>
</evidence>
<name>A0ABP9D868_9BACT</name>